<keyword evidence="2" id="KW-0378">Hydrolase</keyword>
<dbReference type="InterPro" id="IPR050272">
    <property type="entry name" value="Isochorismatase-like_hydrls"/>
</dbReference>
<evidence type="ECO:0000313" key="4">
    <source>
        <dbReference type="EMBL" id="MCM3715375.1"/>
    </source>
</evidence>
<evidence type="ECO:0000256" key="1">
    <source>
        <dbReference type="ARBA" id="ARBA00006336"/>
    </source>
</evidence>
<dbReference type="Pfam" id="PF00857">
    <property type="entry name" value="Isochorismatase"/>
    <property type="match status" value="1"/>
</dbReference>
<accession>A0A9X2DTR8</accession>
<protein>
    <submittedName>
        <fullName evidence="4">Isochorismatase family protein</fullName>
    </submittedName>
</protein>
<proteinExistence type="inferred from homology"/>
<dbReference type="RefSeq" id="WP_251224128.1">
    <property type="nucleotide sequence ID" value="NZ_JAMBOL010000014.1"/>
</dbReference>
<dbReference type="InterPro" id="IPR000868">
    <property type="entry name" value="Isochorismatase-like_dom"/>
</dbReference>
<comment type="similarity">
    <text evidence="1">Belongs to the isochorismatase family.</text>
</comment>
<dbReference type="Proteomes" id="UP001139179">
    <property type="component" value="Unassembled WGS sequence"/>
</dbReference>
<gene>
    <name evidence="4" type="ORF">M3202_14985</name>
</gene>
<sequence length="217" mass="24014">MSEKDLEFFENRGFGKKLGFGTCLCLIVVDFINGFTDENMPMGSNLDKEIKNTNELIKVARLQSIPVIFTTISYSNSYLDSRNIWRNKMEGLNTLQEGTRAVLVDERLDYQPQDDLLVKKYASSFFGTDLVSLLNNAKVDTLLITGCTTSGCVKSTVVDAVQHGFCPIVVKDAVGDRSKASHTQSLFDIEQKYADVMTTSEIIGTLIDSVNSPAKNS</sequence>
<organism evidence="4 5">
    <name type="scientific">Halalkalibacter oceani</name>
    <dbReference type="NCBI Taxonomy" id="1653776"/>
    <lineage>
        <taxon>Bacteria</taxon>
        <taxon>Bacillati</taxon>
        <taxon>Bacillota</taxon>
        <taxon>Bacilli</taxon>
        <taxon>Bacillales</taxon>
        <taxon>Bacillaceae</taxon>
        <taxon>Halalkalibacter</taxon>
    </lineage>
</organism>
<dbReference type="InterPro" id="IPR036380">
    <property type="entry name" value="Isochorismatase-like_sf"/>
</dbReference>
<dbReference type="AlphaFoldDB" id="A0A9X2DTR8"/>
<name>A0A9X2DTR8_9BACI</name>
<dbReference type="PANTHER" id="PTHR43540:SF1">
    <property type="entry name" value="ISOCHORISMATASE HYDROLASE"/>
    <property type="match status" value="1"/>
</dbReference>
<dbReference type="SUPFAM" id="SSF52499">
    <property type="entry name" value="Isochorismatase-like hydrolases"/>
    <property type="match status" value="1"/>
</dbReference>
<dbReference type="EMBL" id="JAMBOL010000014">
    <property type="protein sequence ID" value="MCM3715375.1"/>
    <property type="molecule type" value="Genomic_DNA"/>
</dbReference>
<keyword evidence="5" id="KW-1185">Reference proteome</keyword>
<evidence type="ECO:0000256" key="2">
    <source>
        <dbReference type="ARBA" id="ARBA00022801"/>
    </source>
</evidence>
<reference evidence="4" key="1">
    <citation type="submission" date="2022-05" db="EMBL/GenBank/DDBJ databases">
        <title>Comparative Genomics of Spacecraft Associated Microbes.</title>
        <authorList>
            <person name="Tran M.T."/>
            <person name="Wright A."/>
            <person name="Seuylemezian A."/>
            <person name="Eisen J."/>
            <person name="Coil D."/>
        </authorList>
    </citation>
    <scope>NUCLEOTIDE SEQUENCE</scope>
    <source>
        <strain evidence="4">214.1.1</strain>
    </source>
</reference>
<feature type="domain" description="Isochorismatase-like" evidence="3">
    <location>
        <begin position="25"/>
        <end position="200"/>
    </location>
</feature>
<evidence type="ECO:0000313" key="5">
    <source>
        <dbReference type="Proteomes" id="UP001139179"/>
    </source>
</evidence>
<dbReference type="PANTHER" id="PTHR43540">
    <property type="entry name" value="PEROXYUREIDOACRYLATE/UREIDOACRYLATE AMIDOHYDROLASE-RELATED"/>
    <property type="match status" value="1"/>
</dbReference>
<evidence type="ECO:0000259" key="3">
    <source>
        <dbReference type="Pfam" id="PF00857"/>
    </source>
</evidence>
<dbReference type="GO" id="GO:0016787">
    <property type="term" value="F:hydrolase activity"/>
    <property type="evidence" value="ECO:0007669"/>
    <property type="project" value="UniProtKB-KW"/>
</dbReference>
<comment type="caution">
    <text evidence="4">The sequence shown here is derived from an EMBL/GenBank/DDBJ whole genome shotgun (WGS) entry which is preliminary data.</text>
</comment>
<dbReference type="Gene3D" id="3.40.50.850">
    <property type="entry name" value="Isochorismatase-like"/>
    <property type="match status" value="1"/>
</dbReference>